<feature type="non-terminal residue" evidence="4">
    <location>
        <position position="332"/>
    </location>
</feature>
<feature type="domain" description="RCK N-terminal" evidence="3">
    <location>
        <begin position="114"/>
        <end position="239"/>
    </location>
</feature>
<dbReference type="SUPFAM" id="SSF81324">
    <property type="entry name" value="Voltage-gated potassium channels"/>
    <property type="match status" value="1"/>
</dbReference>
<dbReference type="InterPro" id="IPR003148">
    <property type="entry name" value="RCK_N"/>
</dbReference>
<feature type="transmembrane region" description="Helical" evidence="2">
    <location>
        <begin position="73"/>
        <end position="92"/>
    </location>
</feature>
<dbReference type="Gene3D" id="1.10.287.70">
    <property type="match status" value="1"/>
</dbReference>
<dbReference type="GO" id="GO:0034220">
    <property type="term" value="P:monoatomic ion transmembrane transport"/>
    <property type="evidence" value="ECO:0007669"/>
    <property type="project" value="UniProtKB-KW"/>
</dbReference>
<dbReference type="Gene3D" id="3.40.50.720">
    <property type="entry name" value="NAD(P)-binding Rossmann-like Domain"/>
    <property type="match status" value="1"/>
</dbReference>
<protein>
    <submittedName>
        <fullName evidence="4">Potassium channel protein</fullName>
    </submittedName>
</protein>
<keyword evidence="5" id="KW-1185">Reference proteome</keyword>
<keyword evidence="2" id="KW-0472">Membrane</keyword>
<sequence length="332" mass="38071">MTIKFIKYLYLRLPLLIKLLLLVIIVMLFYGILIHFIEPKQFPTIFDGIWWAFVTAATVGYGDYTPLTTEGRIVGILLMLTGGSFIALYVSAVSSRAVRKEQDLIRGKLKFKGQNHLIFIGWNERTRQLIEIVTDIFPNLEIVLIDHSEKKISYQNYPVHFINGDATEDYVLHMANIKHASRVLISANDLKSERHSDNWTILATLAIRGNNKDVPIVAEILSKVQIENALRAGATTIIRSNNFMSILFFHELSHKKTATPFEDITNLLKQKQFSHSKCPVELTELSFLDVSQKLLKRGHLLLGIIRNNQYQIHPSQDFIIKKEDILLSITDW</sequence>
<dbReference type="InterPro" id="IPR050721">
    <property type="entry name" value="Trk_Ktr_HKT_K-transport"/>
</dbReference>
<keyword evidence="4" id="KW-0813">Transport</keyword>
<feature type="transmembrane region" description="Helical" evidence="2">
    <location>
        <begin position="15"/>
        <end position="37"/>
    </location>
</feature>
<evidence type="ECO:0000256" key="2">
    <source>
        <dbReference type="SAM" id="Phobius"/>
    </source>
</evidence>
<keyword evidence="4" id="KW-0407">Ion channel</keyword>
<dbReference type="EMBL" id="LGTK01000041">
    <property type="protein sequence ID" value="KPH73809.1"/>
    <property type="molecule type" value="Genomic_DNA"/>
</dbReference>
<reference evidence="4 5" key="1">
    <citation type="submission" date="2015-07" db="EMBL/GenBank/DDBJ databases">
        <title>High-quality draft genome sequence of Oceanobacillus caeni HM6, a bacillus isolated from a human feces.</title>
        <authorList>
            <person name="Kumar J."/>
            <person name="Verma M.K."/>
            <person name="Pandey R."/>
            <person name="Bhambi M."/>
            <person name="Chauhan N."/>
        </authorList>
    </citation>
    <scope>NUCLEOTIDE SEQUENCE [LARGE SCALE GENOMIC DNA]</scope>
    <source>
        <strain evidence="4 5">HM6</strain>
    </source>
</reference>
<comment type="subcellular location">
    <subcellularLocation>
        <location evidence="1">Cell membrane</location>
        <topology evidence="1">Multi-pass membrane protein</topology>
    </subcellularLocation>
</comment>
<evidence type="ECO:0000256" key="1">
    <source>
        <dbReference type="ARBA" id="ARBA00004651"/>
    </source>
</evidence>
<organism evidence="4 5">
    <name type="scientific">Oceanobacillus caeni</name>
    <dbReference type="NCBI Taxonomy" id="405946"/>
    <lineage>
        <taxon>Bacteria</taxon>
        <taxon>Bacillati</taxon>
        <taxon>Bacillota</taxon>
        <taxon>Bacilli</taxon>
        <taxon>Bacillales</taxon>
        <taxon>Bacillaceae</taxon>
        <taxon>Oceanobacillus</taxon>
    </lineage>
</organism>
<keyword evidence="2" id="KW-1133">Transmembrane helix</keyword>
<dbReference type="PANTHER" id="PTHR43833">
    <property type="entry name" value="POTASSIUM CHANNEL PROTEIN 2-RELATED-RELATED"/>
    <property type="match status" value="1"/>
</dbReference>
<dbReference type="InterPro" id="IPR013099">
    <property type="entry name" value="K_chnl_dom"/>
</dbReference>
<feature type="transmembrane region" description="Helical" evidence="2">
    <location>
        <begin position="44"/>
        <end position="61"/>
    </location>
</feature>
<keyword evidence="2" id="KW-0812">Transmembrane</keyword>
<dbReference type="Pfam" id="PF02254">
    <property type="entry name" value="TrkA_N"/>
    <property type="match status" value="1"/>
</dbReference>
<accession>A0ABR5MHZ1</accession>
<comment type="caution">
    <text evidence="4">The sequence shown here is derived from an EMBL/GenBank/DDBJ whole genome shotgun (WGS) entry which is preliminary data.</text>
</comment>
<dbReference type="PROSITE" id="PS51201">
    <property type="entry name" value="RCK_N"/>
    <property type="match status" value="1"/>
</dbReference>
<dbReference type="Pfam" id="PF07885">
    <property type="entry name" value="Ion_trans_2"/>
    <property type="match status" value="1"/>
</dbReference>
<dbReference type="PANTHER" id="PTHR43833:SF9">
    <property type="entry name" value="POTASSIUM CHANNEL PROTEIN YUGO-RELATED"/>
    <property type="match status" value="1"/>
</dbReference>
<gene>
    <name evidence="4" type="ORF">AFL42_11740</name>
</gene>
<dbReference type="RefSeq" id="WP_047184602.1">
    <property type="nucleotide sequence ID" value="NZ_JAHHXM010000029.1"/>
</dbReference>
<dbReference type="InterPro" id="IPR036291">
    <property type="entry name" value="NAD(P)-bd_dom_sf"/>
</dbReference>
<proteinExistence type="predicted"/>
<keyword evidence="4" id="KW-0406">Ion transport</keyword>
<evidence type="ECO:0000313" key="4">
    <source>
        <dbReference type="EMBL" id="KPH73809.1"/>
    </source>
</evidence>
<evidence type="ECO:0000313" key="5">
    <source>
        <dbReference type="Proteomes" id="UP000037854"/>
    </source>
</evidence>
<name>A0ABR5MHZ1_9BACI</name>
<dbReference type="SUPFAM" id="SSF51735">
    <property type="entry name" value="NAD(P)-binding Rossmann-fold domains"/>
    <property type="match status" value="1"/>
</dbReference>
<dbReference type="Proteomes" id="UP000037854">
    <property type="component" value="Unassembled WGS sequence"/>
</dbReference>
<evidence type="ECO:0000259" key="3">
    <source>
        <dbReference type="PROSITE" id="PS51201"/>
    </source>
</evidence>